<name>R4XCH7_TAPDE</name>
<reference evidence="1 2" key="1">
    <citation type="journal article" date="2013" name="MBio">
        <title>Genome sequencing of the plant pathogen Taphrina deformans, the causal agent of peach leaf curl.</title>
        <authorList>
            <person name="Cisse O.H."/>
            <person name="Almeida J.M.G.C.F."/>
            <person name="Fonseca A."/>
            <person name="Kumar A.A."/>
            <person name="Salojaervi J."/>
            <person name="Overmyer K."/>
            <person name="Hauser P.M."/>
            <person name="Pagni M."/>
        </authorList>
    </citation>
    <scope>NUCLEOTIDE SEQUENCE [LARGE SCALE GENOMIC DNA]</scope>
    <source>
        <strain evidence="2">PYCC 5710 / ATCC 11124 / CBS 356.35 / IMI 108563 / JCM 9778 / NBRC 8474</strain>
    </source>
</reference>
<dbReference type="VEuPathDB" id="FungiDB:TAPDE_003803"/>
<sequence>MNVLVSLILQHSRTSTLVSLFTVSLTLYKWLNHAPDTKRPGTVTSFSGGTVATRLRTRIKQLGRPSQETMAAQFDALTELRIKLHLLDGHLESLQIMLLRMDGYLASLRPALAIFTSATGITPKHVAPFKATKSKKRFSLVRWRTNK</sequence>
<dbReference type="Proteomes" id="UP000013776">
    <property type="component" value="Unassembled WGS sequence"/>
</dbReference>
<comment type="caution">
    <text evidence="1">The sequence shown here is derived from an EMBL/GenBank/DDBJ whole genome shotgun (WGS) entry which is preliminary data.</text>
</comment>
<keyword evidence="2" id="KW-1185">Reference proteome</keyword>
<organism evidence="1 2">
    <name type="scientific">Taphrina deformans (strain PYCC 5710 / ATCC 11124 / CBS 356.35 / IMI 108563 / JCM 9778 / NBRC 8474)</name>
    <name type="common">Peach leaf curl fungus</name>
    <name type="synonym">Lalaria deformans</name>
    <dbReference type="NCBI Taxonomy" id="1097556"/>
    <lineage>
        <taxon>Eukaryota</taxon>
        <taxon>Fungi</taxon>
        <taxon>Dikarya</taxon>
        <taxon>Ascomycota</taxon>
        <taxon>Taphrinomycotina</taxon>
        <taxon>Taphrinomycetes</taxon>
        <taxon>Taphrinales</taxon>
        <taxon>Taphrinaceae</taxon>
        <taxon>Taphrina</taxon>
    </lineage>
</organism>
<evidence type="ECO:0000313" key="2">
    <source>
        <dbReference type="Proteomes" id="UP000013776"/>
    </source>
</evidence>
<evidence type="ECO:0000313" key="1">
    <source>
        <dbReference type="EMBL" id="CCG83572.1"/>
    </source>
</evidence>
<gene>
    <name evidence="1" type="ORF">TAPDE_003803</name>
</gene>
<accession>R4XCH7</accession>
<dbReference type="EMBL" id="CAHR02000159">
    <property type="protein sequence ID" value="CCG83572.1"/>
    <property type="molecule type" value="Genomic_DNA"/>
</dbReference>
<protein>
    <submittedName>
        <fullName evidence="1">Uncharacterized protein</fullName>
    </submittedName>
</protein>
<proteinExistence type="predicted"/>
<dbReference type="AlphaFoldDB" id="R4XCH7"/>